<evidence type="ECO:0000313" key="2">
    <source>
        <dbReference type="Proteomes" id="UP000322454"/>
    </source>
</evidence>
<gene>
    <name evidence="1" type="ORF">EVJ48_04715</name>
</gene>
<evidence type="ECO:0000313" key="1">
    <source>
        <dbReference type="EMBL" id="RZV39498.1"/>
    </source>
</evidence>
<protein>
    <submittedName>
        <fullName evidence="1">Uncharacterized protein</fullName>
    </submittedName>
</protein>
<dbReference type="Proteomes" id="UP000322454">
    <property type="component" value="Unassembled WGS sequence"/>
</dbReference>
<name>A0A520XEB9_9DELT</name>
<organism evidence="1 2">
    <name type="scientific">Candidatus Acidulodesulfobacterium acidiphilum</name>
    <dbReference type="NCBI Taxonomy" id="2597224"/>
    <lineage>
        <taxon>Bacteria</taxon>
        <taxon>Deltaproteobacteria</taxon>
        <taxon>Candidatus Acidulodesulfobacterales</taxon>
        <taxon>Candidatus Acidulodesulfobacterium</taxon>
    </lineage>
</organism>
<reference evidence="1 2" key="1">
    <citation type="submission" date="2019-01" db="EMBL/GenBank/DDBJ databases">
        <title>Insights into ecological role of a new deltaproteobacterial order Candidatus Sinidesulfobacterales (Sva0485) by metagenomics and metatranscriptomics.</title>
        <authorList>
            <person name="Tan S."/>
            <person name="Liu J."/>
            <person name="Fang Y."/>
            <person name="Hedlund B."/>
            <person name="Lian Z.-H."/>
            <person name="Huang L.-Y."/>
            <person name="Li J.-T."/>
            <person name="Huang L.-N."/>
            <person name="Li W.-J."/>
            <person name="Jiang H.-C."/>
            <person name="Dong H.-L."/>
            <person name="Shu W.-S."/>
        </authorList>
    </citation>
    <scope>NUCLEOTIDE SEQUENCE [LARGE SCALE GENOMIC DNA]</scope>
    <source>
        <strain evidence="1">AP4</strain>
    </source>
</reference>
<accession>A0A520XEB9</accession>
<dbReference type="EMBL" id="SHMQ01000010">
    <property type="protein sequence ID" value="RZV39498.1"/>
    <property type="molecule type" value="Genomic_DNA"/>
</dbReference>
<sequence>MINKTFVSYYNDTLNLINEGHKIIFAKESYYPVLEIEAELIERNREELGGLELVILKLVEKNVGCISDISKLVGISSVKLKKVIENFLGTGLITENINALNKKECLLLTDLGKMAINEGAMLAKTTRSFYFCGITGQLMPADFYKIQPVDIDLLPVNIKQKLLIDNSEQLSINANFKSVIGNKKKFNIPDEAIDIKLTENSAPVFFPGFLIIYIDKNTKNKFSIFTLGIKNYEILMMNDKIYDTFISKNILPFGYDTGYSHEISINLIKEKLRLMGCVVNNIKYSGNIGEPVNVGISQLDDKFYREYYRTYNKPYIFLFGNDKYPPVTIGNFFVNKSGNNLNDKGLNQEILNGYPLNFNVEKGALYNEVSIIREYANIEIFFYKNKDRSLKGQHLNIKNLIKQKFEEKNMDIKELSSIFKKINYTRGLKILEDAI</sequence>
<comment type="caution">
    <text evidence="1">The sequence shown here is derived from an EMBL/GenBank/DDBJ whole genome shotgun (WGS) entry which is preliminary data.</text>
</comment>
<proteinExistence type="predicted"/>
<dbReference type="AlphaFoldDB" id="A0A520XEB9"/>